<evidence type="ECO:0000256" key="3">
    <source>
        <dbReference type="ARBA" id="ARBA00022553"/>
    </source>
</evidence>
<evidence type="ECO:0000313" key="10">
    <source>
        <dbReference type="Proteomes" id="UP000516160"/>
    </source>
</evidence>
<dbReference type="Pfam" id="PF14689">
    <property type="entry name" value="SPOB_a"/>
    <property type="match status" value="1"/>
</dbReference>
<protein>
    <recommendedName>
        <fullName evidence="2">histidine kinase</fullName>
        <ecNumber evidence="2">2.7.13.3</ecNumber>
    </recommendedName>
</protein>
<gene>
    <name evidence="9" type="ORF">HYG86_06980</name>
</gene>
<dbReference type="AlphaFoldDB" id="A0A7G9W779"/>
<keyword evidence="5" id="KW-0418">Kinase</keyword>
<organism evidence="9 10">
    <name type="scientific">Alkalicella caledoniensis</name>
    <dbReference type="NCBI Taxonomy" id="2731377"/>
    <lineage>
        <taxon>Bacteria</taxon>
        <taxon>Bacillati</taxon>
        <taxon>Bacillota</taxon>
        <taxon>Clostridia</taxon>
        <taxon>Eubacteriales</taxon>
        <taxon>Proteinivoracaceae</taxon>
        <taxon>Alkalicella</taxon>
    </lineage>
</organism>
<dbReference type="RefSeq" id="WP_213168320.1">
    <property type="nucleotide sequence ID" value="NZ_CP058559.1"/>
</dbReference>
<feature type="domain" description="Histidine kinase" evidence="8">
    <location>
        <begin position="185"/>
        <end position="285"/>
    </location>
</feature>
<evidence type="ECO:0000256" key="6">
    <source>
        <dbReference type="ARBA" id="ARBA00023012"/>
    </source>
</evidence>
<evidence type="ECO:0000313" key="9">
    <source>
        <dbReference type="EMBL" id="QNO14541.1"/>
    </source>
</evidence>
<evidence type="ECO:0000256" key="1">
    <source>
        <dbReference type="ARBA" id="ARBA00000085"/>
    </source>
</evidence>
<feature type="transmembrane region" description="Helical" evidence="7">
    <location>
        <begin position="7"/>
        <end position="26"/>
    </location>
</feature>
<feature type="transmembrane region" description="Helical" evidence="7">
    <location>
        <begin position="46"/>
        <end position="65"/>
    </location>
</feature>
<evidence type="ECO:0000259" key="8">
    <source>
        <dbReference type="PROSITE" id="PS50109"/>
    </source>
</evidence>
<keyword evidence="4" id="KW-0808">Transferase</keyword>
<keyword evidence="10" id="KW-1185">Reference proteome</keyword>
<dbReference type="EC" id="2.7.13.3" evidence="2"/>
<dbReference type="Pfam" id="PF02518">
    <property type="entry name" value="HATPase_c"/>
    <property type="match status" value="1"/>
</dbReference>
<dbReference type="InterPro" id="IPR003594">
    <property type="entry name" value="HATPase_dom"/>
</dbReference>
<keyword evidence="6" id="KW-0902">Two-component regulatory system</keyword>
<dbReference type="SUPFAM" id="SSF55874">
    <property type="entry name" value="ATPase domain of HSP90 chaperone/DNA topoisomerase II/histidine kinase"/>
    <property type="match status" value="1"/>
</dbReference>
<dbReference type="PANTHER" id="PTHR40448:SF1">
    <property type="entry name" value="TWO-COMPONENT SENSOR HISTIDINE KINASE"/>
    <property type="match status" value="1"/>
</dbReference>
<evidence type="ECO:0000256" key="5">
    <source>
        <dbReference type="ARBA" id="ARBA00022777"/>
    </source>
</evidence>
<keyword evidence="7" id="KW-1133">Transmembrane helix</keyword>
<keyword evidence="7" id="KW-0472">Membrane</keyword>
<dbReference type="SMART" id="SM00387">
    <property type="entry name" value="HATPase_c"/>
    <property type="match status" value="1"/>
</dbReference>
<sequence>METKSSLKVTFLINGVLIQSFLQILLITMNHNGLFADIAFVMNDRMVVVALLVNMVVFVLVLLNIKKLRKVATQEFVIEKQKENLDNLGKLVETIQQQKHDFMNHLQVINGFSDLGNYDELNKYVKEITNEVRPHFQLMQISRLEIKSLLLVKAGVAKESKIDFMMAIEDDFEAFPLCKIQAVNLLGNLIDNAFKAASKADKPFVKLYLGFENGFNVIRIFNNGGYIPQDLGEEIFLKGYTTKKGSNGLGLYIIKSIVSEYGGSIIYNSKPETGTEFIIRVPVGQDKSMFVKEQGE</sequence>
<dbReference type="InterPro" id="IPR004358">
    <property type="entry name" value="Sig_transdc_His_kin-like_C"/>
</dbReference>
<dbReference type="PRINTS" id="PR00344">
    <property type="entry name" value="BCTRLSENSOR"/>
</dbReference>
<dbReference type="SUPFAM" id="SSF55890">
    <property type="entry name" value="Sporulation response regulatory protein Spo0B"/>
    <property type="match status" value="1"/>
</dbReference>
<dbReference type="InterPro" id="IPR005467">
    <property type="entry name" value="His_kinase_dom"/>
</dbReference>
<dbReference type="PROSITE" id="PS50109">
    <property type="entry name" value="HIS_KIN"/>
    <property type="match status" value="1"/>
</dbReference>
<name>A0A7G9W779_ALKCA</name>
<dbReference type="GO" id="GO:0000155">
    <property type="term" value="F:phosphorelay sensor kinase activity"/>
    <property type="evidence" value="ECO:0007669"/>
    <property type="project" value="InterPro"/>
</dbReference>
<keyword evidence="3" id="KW-0597">Phosphoprotein</keyword>
<dbReference type="Proteomes" id="UP000516160">
    <property type="component" value="Chromosome"/>
</dbReference>
<dbReference type="InterPro" id="IPR016120">
    <property type="entry name" value="Sig_transdc_His_kin_SpoOB"/>
</dbReference>
<dbReference type="PANTHER" id="PTHR40448">
    <property type="entry name" value="TWO-COMPONENT SENSOR HISTIDINE KINASE"/>
    <property type="match status" value="1"/>
</dbReference>
<accession>A0A7G9W779</accession>
<comment type="catalytic activity">
    <reaction evidence="1">
        <text>ATP + protein L-histidine = ADP + protein N-phospho-L-histidine.</text>
        <dbReference type="EC" id="2.7.13.3"/>
    </reaction>
</comment>
<evidence type="ECO:0000256" key="7">
    <source>
        <dbReference type="SAM" id="Phobius"/>
    </source>
</evidence>
<reference evidence="9 10" key="1">
    <citation type="submission" date="2020-07" db="EMBL/GenBank/DDBJ databases">
        <title>Alkalicella. sp. LB2 genome.</title>
        <authorList>
            <person name="Postec A."/>
            <person name="Quemeneur M."/>
        </authorList>
    </citation>
    <scope>NUCLEOTIDE SEQUENCE [LARGE SCALE GENOMIC DNA]</scope>
    <source>
        <strain evidence="9 10">LB2</strain>
    </source>
</reference>
<dbReference type="EMBL" id="CP058559">
    <property type="protein sequence ID" value="QNO14541.1"/>
    <property type="molecule type" value="Genomic_DNA"/>
</dbReference>
<dbReference type="InterPro" id="IPR039506">
    <property type="entry name" value="SPOB_a"/>
</dbReference>
<dbReference type="Gene3D" id="1.10.287.130">
    <property type="match status" value="1"/>
</dbReference>
<evidence type="ECO:0000256" key="4">
    <source>
        <dbReference type="ARBA" id="ARBA00022679"/>
    </source>
</evidence>
<evidence type="ECO:0000256" key="2">
    <source>
        <dbReference type="ARBA" id="ARBA00012438"/>
    </source>
</evidence>
<keyword evidence="7" id="KW-0812">Transmembrane</keyword>
<dbReference type="Gene3D" id="3.30.565.10">
    <property type="entry name" value="Histidine kinase-like ATPase, C-terminal domain"/>
    <property type="match status" value="1"/>
</dbReference>
<dbReference type="GO" id="GO:0042802">
    <property type="term" value="F:identical protein binding"/>
    <property type="evidence" value="ECO:0007669"/>
    <property type="project" value="TreeGrafter"/>
</dbReference>
<dbReference type="KEGG" id="acae:HYG86_06980"/>
<proteinExistence type="predicted"/>
<dbReference type="InterPro" id="IPR036890">
    <property type="entry name" value="HATPase_C_sf"/>
</dbReference>